<gene>
    <name evidence="2" type="ORF">EXU48_01345</name>
</gene>
<feature type="transmembrane region" description="Helical" evidence="1">
    <location>
        <begin position="36"/>
        <end position="61"/>
    </location>
</feature>
<keyword evidence="1" id="KW-1133">Transmembrane helix</keyword>
<keyword evidence="1" id="KW-0812">Transmembrane</keyword>
<feature type="transmembrane region" description="Helical" evidence="1">
    <location>
        <begin position="98"/>
        <end position="117"/>
    </location>
</feature>
<dbReference type="EMBL" id="SMNA01000001">
    <property type="protein sequence ID" value="TDE99166.1"/>
    <property type="molecule type" value="Genomic_DNA"/>
</dbReference>
<evidence type="ECO:0000313" key="3">
    <source>
        <dbReference type="Proteomes" id="UP000504882"/>
    </source>
</evidence>
<accession>A0ABY2E9U5</accession>
<organism evidence="2 3">
    <name type="scientific">Occultella glacieicola</name>
    <dbReference type="NCBI Taxonomy" id="2518684"/>
    <lineage>
        <taxon>Bacteria</taxon>
        <taxon>Bacillati</taxon>
        <taxon>Actinomycetota</taxon>
        <taxon>Actinomycetes</taxon>
        <taxon>Micrococcales</taxon>
        <taxon>Ruaniaceae</taxon>
        <taxon>Occultella</taxon>
    </lineage>
</organism>
<dbReference type="Proteomes" id="UP000504882">
    <property type="component" value="Unassembled WGS sequence"/>
</dbReference>
<evidence type="ECO:0000256" key="1">
    <source>
        <dbReference type="SAM" id="Phobius"/>
    </source>
</evidence>
<sequence>MRRLLAVGVATAVGIGIWLIAVPVLGAELSVTTPDGAMAVGPASVLVAGVVAGLAGWGSLAVLERLTTGAAKVWTVLALALTVVSLLGPVGQAQSLEATLALGAMHLGVGAALIGLLPARGTGPTPSAGDR</sequence>
<name>A0ABY2E9U5_9MICO</name>
<dbReference type="InterPro" id="IPR045713">
    <property type="entry name" value="DUF6069"/>
</dbReference>
<keyword evidence="1" id="KW-0472">Membrane</keyword>
<evidence type="ECO:0000313" key="2">
    <source>
        <dbReference type="EMBL" id="TDE99166.1"/>
    </source>
</evidence>
<feature type="transmembrane region" description="Helical" evidence="1">
    <location>
        <begin position="73"/>
        <end position="92"/>
    </location>
</feature>
<proteinExistence type="predicted"/>
<protein>
    <submittedName>
        <fullName evidence="2">Uncharacterized protein</fullName>
    </submittedName>
</protein>
<dbReference type="Pfam" id="PF19545">
    <property type="entry name" value="DUF6069"/>
    <property type="match status" value="1"/>
</dbReference>
<comment type="caution">
    <text evidence="2">The sequence shown here is derived from an EMBL/GenBank/DDBJ whole genome shotgun (WGS) entry which is preliminary data.</text>
</comment>
<reference evidence="2 3" key="1">
    <citation type="submission" date="2019-03" db="EMBL/GenBank/DDBJ databases">
        <title>Genomic features of bacteria from cold environments.</title>
        <authorList>
            <person name="Shen L."/>
        </authorList>
    </citation>
    <scope>NUCLEOTIDE SEQUENCE [LARGE SCALE GENOMIC DNA]</scope>
    <source>
        <strain evidence="3">T3246-1</strain>
    </source>
</reference>
<keyword evidence="3" id="KW-1185">Reference proteome</keyword>